<protein>
    <submittedName>
        <fullName evidence="4">Glycolate oxidase subunit GlcE</fullName>
        <ecNumber evidence="4">1.1.99.14</ecNumber>
    </submittedName>
</protein>
<evidence type="ECO:0000256" key="1">
    <source>
        <dbReference type="ARBA" id="ARBA00022630"/>
    </source>
</evidence>
<evidence type="ECO:0000313" key="4">
    <source>
        <dbReference type="EMBL" id="MBU2788866.1"/>
    </source>
</evidence>
<keyword evidence="5" id="KW-1185">Reference proteome</keyword>
<dbReference type="GO" id="GO:0071949">
    <property type="term" value="F:FAD binding"/>
    <property type="evidence" value="ECO:0007669"/>
    <property type="project" value="InterPro"/>
</dbReference>
<dbReference type="InterPro" id="IPR016169">
    <property type="entry name" value="FAD-bd_PCMH_sub2"/>
</dbReference>
<dbReference type="SUPFAM" id="SSF56176">
    <property type="entry name" value="FAD-binding/transporter-associated domain-like"/>
    <property type="match status" value="1"/>
</dbReference>
<dbReference type="AlphaFoldDB" id="A0AAE2YRD1"/>
<evidence type="ECO:0000256" key="2">
    <source>
        <dbReference type="ARBA" id="ARBA00022827"/>
    </source>
</evidence>
<dbReference type="PANTHER" id="PTHR11748">
    <property type="entry name" value="D-LACTATE DEHYDROGENASE"/>
    <property type="match status" value="1"/>
</dbReference>
<reference evidence="4" key="1">
    <citation type="journal article" date="2021" name="ISME J.">
        <title>Genomic evolution of the class Acidithiobacillia: deep-branching Proteobacteria living in extreme acidic conditions.</title>
        <authorList>
            <person name="Moya-Beltran A."/>
            <person name="Beard S."/>
            <person name="Rojas-Villalobos C."/>
            <person name="Issotta F."/>
            <person name="Gallardo Y."/>
            <person name="Ulloa R."/>
            <person name="Giaveno A."/>
            <person name="Degli Esposti M."/>
            <person name="Johnson D.B."/>
            <person name="Quatrini R."/>
        </authorList>
    </citation>
    <scope>NUCLEOTIDE SEQUENCE</scope>
    <source>
        <strain evidence="4">VAN18-1</strain>
    </source>
</reference>
<dbReference type="Pfam" id="PF01565">
    <property type="entry name" value="FAD_binding_4"/>
    <property type="match status" value="1"/>
</dbReference>
<gene>
    <name evidence="4" type="primary">glcE</name>
    <name evidence="4" type="ORF">HFQ13_11760</name>
</gene>
<dbReference type="NCBIfam" id="NF008439">
    <property type="entry name" value="PRK11282.1"/>
    <property type="match status" value="1"/>
</dbReference>
<dbReference type="InterPro" id="IPR036318">
    <property type="entry name" value="FAD-bd_PCMH-like_sf"/>
</dbReference>
<sequence>MCMGASCHFPSWSAFEMDITGRLQEQVQDAYAAQRPLRIRAGTTKSFYGRPVDADAELDLREHSGIVDYQPAELYVTVRAGTRLRELQETLAGQSQTLAFEPPCHGEDSTIGGVVACGFSGPARPYAGSARDHLLGVRILDGRGQDLRFGGHVMKNVAGYDLSRLMVGAQGSLGVLLELSLKVLPLPARHMTFVQERQMAAAIKELQRWEAQPVPLSASAWMDGQLYLRFSGAESVLAGLRACVDGDLFLPDEATRFWAQLRDQQLPFFASGSPLWRLALPTGTQPVLSELPQVLEWGGSIRWLRGDASAEEIRAQTASRNGYAIQYRGESNSQPFPPLPEPLRTLHGRVKDAMDPRHILNPGRLYTDL</sequence>
<dbReference type="EC" id="1.1.99.14" evidence="4"/>
<proteinExistence type="predicted"/>
<comment type="caution">
    <text evidence="4">The sequence shown here is derived from an EMBL/GenBank/DDBJ whole genome shotgun (WGS) entry which is preliminary data.</text>
</comment>
<dbReference type="Proteomes" id="UP001197378">
    <property type="component" value="Unassembled WGS sequence"/>
</dbReference>
<dbReference type="InterPro" id="IPR016166">
    <property type="entry name" value="FAD-bd_PCMH"/>
</dbReference>
<name>A0AAE2YRD1_9PROT</name>
<dbReference type="PROSITE" id="PS51387">
    <property type="entry name" value="FAD_PCMH"/>
    <property type="match status" value="1"/>
</dbReference>
<dbReference type="GO" id="GO:0019154">
    <property type="term" value="F:glycolate dehydrogenase activity"/>
    <property type="evidence" value="ECO:0007669"/>
    <property type="project" value="UniProtKB-EC"/>
</dbReference>
<keyword evidence="1" id="KW-0285">Flavoprotein</keyword>
<dbReference type="InterPro" id="IPR016164">
    <property type="entry name" value="FAD-linked_Oxase-like_C"/>
</dbReference>
<dbReference type="EMBL" id="JAAXYO010000165">
    <property type="protein sequence ID" value="MBU2788866.1"/>
    <property type="molecule type" value="Genomic_DNA"/>
</dbReference>
<keyword evidence="2" id="KW-0274">FAD</keyword>
<accession>A0AAE2YRD1</accession>
<dbReference type="PANTHER" id="PTHR11748:SF103">
    <property type="entry name" value="GLYCOLATE OXIDASE SUBUNIT GLCE"/>
    <property type="match status" value="1"/>
</dbReference>
<dbReference type="InterPro" id="IPR006094">
    <property type="entry name" value="Oxid_FAD_bind_N"/>
</dbReference>
<feature type="domain" description="FAD-binding PCMH-type" evidence="3">
    <location>
        <begin position="5"/>
        <end position="186"/>
    </location>
</feature>
<organism evidence="4 5">
    <name type="scientific">Igneacidithiobacillus copahuensis</name>
    <dbReference type="NCBI Taxonomy" id="2724909"/>
    <lineage>
        <taxon>Bacteria</taxon>
        <taxon>Pseudomonadati</taxon>
        <taxon>Pseudomonadota</taxon>
        <taxon>Acidithiobacillia</taxon>
        <taxon>Acidithiobacillales</taxon>
        <taxon>Acidithiobacillaceae</taxon>
        <taxon>Igneacidithiobacillus</taxon>
    </lineage>
</organism>
<dbReference type="Gene3D" id="3.30.465.10">
    <property type="match status" value="1"/>
</dbReference>
<evidence type="ECO:0000313" key="5">
    <source>
        <dbReference type="Proteomes" id="UP001197378"/>
    </source>
</evidence>
<evidence type="ECO:0000259" key="3">
    <source>
        <dbReference type="PROSITE" id="PS51387"/>
    </source>
</evidence>
<keyword evidence="4" id="KW-0560">Oxidoreductase</keyword>
<dbReference type="SUPFAM" id="SSF55103">
    <property type="entry name" value="FAD-linked oxidases, C-terminal domain"/>
    <property type="match status" value="1"/>
</dbReference>